<dbReference type="AlphaFoldDB" id="A0A8C0SZF0"/>
<evidence type="ECO:0000256" key="17">
    <source>
        <dbReference type="ARBA" id="ARBA00030181"/>
    </source>
</evidence>
<evidence type="ECO:0000256" key="5">
    <source>
        <dbReference type="ARBA" id="ARBA00022692"/>
    </source>
</evidence>
<evidence type="ECO:0000259" key="23">
    <source>
        <dbReference type="PROSITE" id="PS50017"/>
    </source>
</evidence>
<evidence type="ECO:0000256" key="6">
    <source>
        <dbReference type="ARBA" id="ARBA00022703"/>
    </source>
</evidence>
<evidence type="ECO:0000256" key="22">
    <source>
        <dbReference type="SAM" id="Phobius"/>
    </source>
</evidence>
<comment type="caution">
    <text evidence="20">Lacks conserved residue(s) required for the propagation of feature annotation.</text>
</comment>
<keyword evidence="4" id="KW-1003">Cell membrane</keyword>
<dbReference type="CDD" id="cd08316">
    <property type="entry name" value="Death_FAS_TNFRSF6"/>
    <property type="match status" value="1"/>
</dbReference>
<feature type="domain" description="TNFR-Cys" evidence="24">
    <location>
        <begin position="152"/>
        <end position="195"/>
    </location>
</feature>
<dbReference type="GO" id="GO:0006915">
    <property type="term" value="P:apoptotic process"/>
    <property type="evidence" value="ECO:0007669"/>
    <property type="project" value="UniProtKB-KW"/>
</dbReference>
<protein>
    <recommendedName>
        <fullName evidence="3">Tumor necrosis factor receptor superfamily member 6</fullName>
    </recommendedName>
    <alternativeName>
        <fullName evidence="18">Apo-1 antigen</fullName>
    </alternativeName>
    <alternativeName>
        <fullName evidence="19">Apoptosis-mediating surface antigen FAS</fullName>
    </alternativeName>
    <alternativeName>
        <fullName evidence="17">FASLG receptor</fullName>
    </alternativeName>
</protein>
<evidence type="ECO:0000256" key="19">
    <source>
        <dbReference type="ARBA" id="ARBA00032502"/>
    </source>
</evidence>
<dbReference type="Proteomes" id="UP000694542">
    <property type="component" value="Chromosome 26"/>
</dbReference>
<evidence type="ECO:0000256" key="1">
    <source>
        <dbReference type="ARBA" id="ARBA00004251"/>
    </source>
</evidence>
<evidence type="ECO:0000256" key="4">
    <source>
        <dbReference type="ARBA" id="ARBA00022475"/>
    </source>
</evidence>
<evidence type="ECO:0000256" key="21">
    <source>
        <dbReference type="SAM" id="MobiDB-lite"/>
    </source>
</evidence>
<organism evidence="25 26">
    <name type="scientific">Canis lupus familiaris</name>
    <name type="common">Dog</name>
    <name type="synonym">Canis familiaris</name>
    <dbReference type="NCBI Taxonomy" id="9615"/>
    <lineage>
        <taxon>Eukaryota</taxon>
        <taxon>Metazoa</taxon>
        <taxon>Chordata</taxon>
        <taxon>Craniata</taxon>
        <taxon>Vertebrata</taxon>
        <taxon>Euteleostomi</taxon>
        <taxon>Mammalia</taxon>
        <taxon>Eutheria</taxon>
        <taxon>Laurasiatheria</taxon>
        <taxon>Carnivora</taxon>
        <taxon>Caniformia</taxon>
        <taxon>Canidae</taxon>
        <taxon>Canis</taxon>
    </lineage>
</organism>
<dbReference type="InterPro" id="IPR033999">
    <property type="entry name" value="TNFRSF6_N"/>
</dbReference>
<dbReference type="GO" id="GO:0006955">
    <property type="term" value="P:immune response"/>
    <property type="evidence" value="ECO:0007669"/>
    <property type="project" value="InterPro"/>
</dbReference>
<keyword evidence="11 22" id="KW-0472">Membrane</keyword>
<feature type="domain" description="TNFR-Cys" evidence="24">
    <location>
        <begin position="196"/>
        <end position="233"/>
    </location>
</feature>
<dbReference type="PANTHER" id="PTHR46874">
    <property type="entry name" value="TUMOR NECROSIS FACTOR RECEPTOR SUPERFAMILY MEMBER 6"/>
    <property type="match status" value="1"/>
</dbReference>
<evidence type="ECO:0000256" key="8">
    <source>
        <dbReference type="ARBA" id="ARBA00022737"/>
    </source>
</evidence>
<reference evidence="25" key="2">
    <citation type="submission" date="2025-08" db="UniProtKB">
        <authorList>
            <consortium name="Ensembl"/>
        </authorList>
    </citation>
    <scope>IDENTIFICATION</scope>
</reference>
<dbReference type="InterPro" id="IPR001368">
    <property type="entry name" value="TNFR/NGFR_Cys_rich_reg"/>
</dbReference>
<dbReference type="Ensembl" id="ENSCAFT00040032150.1">
    <property type="protein sequence ID" value="ENSCAFP00040027951.1"/>
    <property type="gene ID" value="ENSCAFG00040017346.1"/>
</dbReference>
<keyword evidence="15" id="KW-0325">Glycoprotein</keyword>
<feature type="repeat" description="TNFR-Cys" evidence="20">
    <location>
        <begin position="196"/>
        <end position="233"/>
    </location>
</feature>
<keyword evidence="12" id="KW-0564">Palmitate</keyword>
<evidence type="ECO:0000256" key="10">
    <source>
        <dbReference type="ARBA" id="ARBA00022989"/>
    </source>
</evidence>
<evidence type="ECO:0000259" key="24">
    <source>
        <dbReference type="PROSITE" id="PS50050"/>
    </source>
</evidence>
<dbReference type="SUPFAM" id="SSF47986">
    <property type="entry name" value="DEATH domain"/>
    <property type="match status" value="1"/>
</dbReference>
<evidence type="ECO:0000313" key="26">
    <source>
        <dbReference type="Proteomes" id="UP000694542"/>
    </source>
</evidence>
<dbReference type="InterPro" id="IPR000488">
    <property type="entry name" value="Death_dom"/>
</dbReference>
<dbReference type="InterPro" id="IPR011029">
    <property type="entry name" value="DEATH-like_dom_sf"/>
</dbReference>
<dbReference type="Gene3D" id="1.10.533.10">
    <property type="entry name" value="Death Domain, Fas"/>
    <property type="match status" value="1"/>
</dbReference>
<dbReference type="InterPro" id="IPR033998">
    <property type="entry name" value="TNFRSF6_death"/>
</dbReference>
<feature type="repeat" description="TNFR-Cys" evidence="20">
    <location>
        <begin position="152"/>
        <end position="195"/>
    </location>
</feature>
<dbReference type="GO" id="GO:0045121">
    <property type="term" value="C:membrane raft"/>
    <property type="evidence" value="ECO:0007669"/>
    <property type="project" value="UniProtKB-SubCell"/>
</dbReference>
<dbReference type="PRINTS" id="PR01680">
    <property type="entry name" value="TNFACTORR6"/>
</dbReference>
<dbReference type="PROSITE" id="PS50017">
    <property type="entry name" value="DEATH_DOMAIN"/>
    <property type="match status" value="1"/>
</dbReference>
<evidence type="ECO:0000256" key="2">
    <source>
        <dbReference type="ARBA" id="ARBA00004285"/>
    </source>
</evidence>
<evidence type="ECO:0000256" key="16">
    <source>
        <dbReference type="ARBA" id="ARBA00023288"/>
    </source>
</evidence>
<dbReference type="GO" id="GO:0004888">
    <property type="term" value="F:transmembrane signaling receptor activity"/>
    <property type="evidence" value="ECO:0007669"/>
    <property type="project" value="InterPro"/>
</dbReference>
<evidence type="ECO:0000256" key="11">
    <source>
        <dbReference type="ARBA" id="ARBA00023136"/>
    </source>
</evidence>
<evidence type="ECO:0000256" key="9">
    <source>
        <dbReference type="ARBA" id="ARBA00022860"/>
    </source>
</evidence>
<dbReference type="Pfam" id="PF00020">
    <property type="entry name" value="TNFR_c6"/>
    <property type="match status" value="2"/>
</dbReference>
<evidence type="ECO:0000256" key="7">
    <source>
        <dbReference type="ARBA" id="ARBA00022729"/>
    </source>
</evidence>
<dbReference type="Gene3D" id="2.10.50.10">
    <property type="entry name" value="Tumor Necrosis Factor Receptor, subunit A, domain 2"/>
    <property type="match status" value="2"/>
</dbReference>
<dbReference type="GO" id="GO:0005516">
    <property type="term" value="F:calmodulin binding"/>
    <property type="evidence" value="ECO:0007669"/>
    <property type="project" value="UniProtKB-KW"/>
</dbReference>
<accession>A0A8C0SZF0</accession>
<evidence type="ECO:0000256" key="20">
    <source>
        <dbReference type="PROSITE-ProRule" id="PRU00206"/>
    </source>
</evidence>
<feature type="transmembrane region" description="Helical" evidence="22">
    <location>
        <begin position="241"/>
        <end position="261"/>
    </location>
</feature>
<keyword evidence="10 22" id="KW-1133">Transmembrane helix</keyword>
<reference evidence="25" key="1">
    <citation type="submission" date="2018-10" db="EMBL/GenBank/DDBJ databases">
        <title>De novo assembly of a Great Dane genome.</title>
        <authorList>
            <person name="Kidd J.M."/>
            <person name="Pendleton A.L."/>
            <person name="Shen F."/>
            <person name="Emery S."/>
        </authorList>
    </citation>
    <scope>NUCLEOTIDE SEQUENCE [LARGE SCALE GENOMIC DNA]</scope>
    <source>
        <strain evidence="25">Great Dane</strain>
    </source>
</reference>
<comment type="subcellular location">
    <subcellularLocation>
        <location evidence="1">Cell membrane</location>
        <topology evidence="1">Single-pass type I membrane protein</topology>
    </subcellularLocation>
    <subcellularLocation>
        <location evidence="2">Membrane raft</location>
    </subcellularLocation>
</comment>
<evidence type="ECO:0000256" key="15">
    <source>
        <dbReference type="ARBA" id="ARBA00023180"/>
    </source>
</evidence>
<dbReference type="PANTHER" id="PTHR46874:SF1">
    <property type="entry name" value="TUMOR NECROSIS FACTOR RECEPTOR SUPERFAMILY MEMBER 6"/>
    <property type="match status" value="1"/>
</dbReference>
<dbReference type="PROSITE" id="PS50050">
    <property type="entry name" value="TNFR_NGFR_2"/>
    <property type="match status" value="2"/>
</dbReference>
<dbReference type="GO" id="GO:0005886">
    <property type="term" value="C:plasma membrane"/>
    <property type="evidence" value="ECO:0007669"/>
    <property type="project" value="UniProtKB-SubCell"/>
</dbReference>
<proteinExistence type="predicted"/>
<evidence type="ECO:0000256" key="3">
    <source>
        <dbReference type="ARBA" id="ARBA00015761"/>
    </source>
</evidence>
<dbReference type="SMART" id="SM00005">
    <property type="entry name" value="DEATH"/>
    <property type="match status" value="1"/>
</dbReference>
<dbReference type="Pfam" id="PF00531">
    <property type="entry name" value="Death"/>
    <property type="match status" value="1"/>
</dbReference>
<keyword evidence="8" id="KW-0677">Repeat</keyword>
<keyword evidence="13" id="KW-1015">Disulfide bond</keyword>
<dbReference type="SUPFAM" id="SSF57586">
    <property type="entry name" value="TNF receptor-like"/>
    <property type="match status" value="2"/>
</dbReference>
<feature type="region of interest" description="Disordered" evidence="21">
    <location>
        <begin position="1"/>
        <end position="27"/>
    </location>
</feature>
<keyword evidence="16" id="KW-0449">Lipoprotein</keyword>
<name>A0A8C0SZF0_CANLF</name>
<keyword evidence="14" id="KW-0675">Receptor</keyword>
<dbReference type="InterPro" id="IPR008063">
    <property type="entry name" value="Fas_rcpt"/>
</dbReference>
<dbReference type="SMART" id="SM00208">
    <property type="entry name" value="TNFR"/>
    <property type="match status" value="3"/>
</dbReference>
<sequence>MREQRLGESGCLCPQRRTGGSQGPLGAQGPALPSAMLFLGCLGAWGRGRRQVQPQVRPYTCSPAASPAHCSSPAFPWQTLASIAGPWPRGVKAQVTSLSYKVLRSGRNVTMGDVRCWEDPLHGNSLCCDACPPGTRKESDCTSYAGKSHCVPCQEGEEYTDKTHLSPKCRRCGICDGEHGLEVERNCTQTRNTKCRCKPNFYCDVSPCEHCNPCSTCEHGILERCTPTSDTKCEEGSSSRYLWFCVLIPILTSVLVCWWLFKRRRTKGNVTLGPTPSPPTEVIPINCADIDLSKYIIGIAEQMKIKQVREFVRKNGINEAKIDEIKNDNLQDTAEQKVQLLRHWYQVHGRRGAYHTLIRGLRKAHLRALAERIQETIQKDVAS</sequence>
<keyword evidence="5 22" id="KW-0812">Transmembrane</keyword>
<evidence type="ECO:0000256" key="12">
    <source>
        <dbReference type="ARBA" id="ARBA00023139"/>
    </source>
</evidence>
<evidence type="ECO:0000313" key="25">
    <source>
        <dbReference type="Ensembl" id="ENSCAFP00040027951.1"/>
    </source>
</evidence>
<dbReference type="CDD" id="cd10579">
    <property type="entry name" value="TNFRSF6"/>
    <property type="match status" value="1"/>
</dbReference>
<keyword evidence="6" id="KW-0053">Apoptosis</keyword>
<keyword evidence="7" id="KW-0732">Signal</keyword>
<evidence type="ECO:0000256" key="13">
    <source>
        <dbReference type="ARBA" id="ARBA00023157"/>
    </source>
</evidence>
<evidence type="ECO:0000256" key="14">
    <source>
        <dbReference type="ARBA" id="ARBA00023170"/>
    </source>
</evidence>
<feature type="domain" description="Death" evidence="23">
    <location>
        <begin position="309"/>
        <end position="377"/>
    </location>
</feature>
<evidence type="ECO:0000256" key="18">
    <source>
        <dbReference type="ARBA" id="ARBA00032338"/>
    </source>
</evidence>
<keyword evidence="9" id="KW-0112">Calmodulin-binding</keyword>
<dbReference type="GO" id="GO:0007165">
    <property type="term" value="P:signal transduction"/>
    <property type="evidence" value="ECO:0007669"/>
    <property type="project" value="InterPro"/>
</dbReference>